<dbReference type="EMBL" id="JACVVK020000282">
    <property type="protein sequence ID" value="KAK7480433.1"/>
    <property type="molecule type" value="Genomic_DNA"/>
</dbReference>
<reference evidence="1 2" key="1">
    <citation type="journal article" date="2023" name="Sci. Data">
        <title>Genome assembly of the Korean intertidal mud-creeper Batillaria attramentaria.</title>
        <authorList>
            <person name="Patra A.K."/>
            <person name="Ho P.T."/>
            <person name="Jun S."/>
            <person name="Lee S.J."/>
            <person name="Kim Y."/>
            <person name="Won Y.J."/>
        </authorList>
    </citation>
    <scope>NUCLEOTIDE SEQUENCE [LARGE SCALE GENOMIC DNA]</scope>
    <source>
        <strain evidence="1">Wonlab-2016</strain>
    </source>
</reference>
<keyword evidence="2" id="KW-1185">Reference proteome</keyword>
<comment type="caution">
    <text evidence="1">The sequence shown here is derived from an EMBL/GenBank/DDBJ whole genome shotgun (WGS) entry which is preliminary data.</text>
</comment>
<dbReference type="AlphaFoldDB" id="A0ABD0K0U3"/>
<gene>
    <name evidence="1" type="ORF">BaRGS_00028352</name>
</gene>
<proteinExistence type="predicted"/>
<dbReference type="Proteomes" id="UP001519460">
    <property type="component" value="Unassembled WGS sequence"/>
</dbReference>
<accession>A0ABD0K0U3</accession>
<evidence type="ECO:0000313" key="1">
    <source>
        <dbReference type="EMBL" id="KAK7480433.1"/>
    </source>
</evidence>
<evidence type="ECO:0000313" key="2">
    <source>
        <dbReference type="Proteomes" id="UP001519460"/>
    </source>
</evidence>
<organism evidence="1 2">
    <name type="scientific">Batillaria attramentaria</name>
    <dbReference type="NCBI Taxonomy" id="370345"/>
    <lineage>
        <taxon>Eukaryota</taxon>
        <taxon>Metazoa</taxon>
        <taxon>Spiralia</taxon>
        <taxon>Lophotrochozoa</taxon>
        <taxon>Mollusca</taxon>
        <taxon>Gastropoda</taxon>
        <taxon>Caenogastropoda</taxon>
        <taxon>Sorbeoconcha</taxon>
        <taxon>Cerithioidea</taxon>
        <taxon>Batillariidae</taxon>
        <taxon>Batillaria</taxon>
    </lineage>
</organism>
<sequence>MYNTGLSFKCTYPDSPEANLHQGNVLDQASSAQHDLLLTAPRFEALLFNVTASNRELFMVNCIMLLWTPKVLGSALRCAEDIHRMYPGRKPSDTSGHPQPS</sequence>
<name>A0ABD0K0U3_9CAEN</name>
<protein>
    <submittedName>
        <fullName evidence="1">Uncharacterized protein</fullName>
    </submittedName>
</protein>